<proteinExistence type="predicted"/>
<dbReference type="EMBL" id="KL198021">
    <property type="protein sequence ID" value="KDQ18370.1"/>
    <property type="molecule type" value="Genomic_DNA"/>
</dbReference>
<evidence type="ECO:0000313" key="2">
    <source>
        <dbReference type="Proteomes" id="UP000027195"/>
    </source>
</evidence>
<reference evidence="2" key="1">
    <citation type="journal article" date="2014" name="Proc. Natl. Acad. Sci. U.S.A.">
        <title>Extensive sampling of basidiomycete genomes demonstrates inadequacy of the white-rot/brown-rot paradigm for wood decay fungi.</title>
        <authorList>
            <person name="Riley R."/>
            <person name="Salamov A.A."/>
            <person name="Brown D.W."/>
            <person name="Nagy L.G."/>
            <person name="Floudas D."/>
            <person name="Held B.W."/>
            <person name="Levasseur A."/>
            <person name="Lombard V."/>
            <person name="Morin E."/>
            <person name="Otillar R."/>
            <person name="Lindquist E.A."/>
            <person name="Sun H."/>
            <person name="LaButti K.M."/>
            <person name="Schmutz J."/>
            <person name="Jabbour D."/>
            <person name="Luo H."/>
            <person name="Baker S.E."/>
            <person name="Pisabarro A.G."/>
            <person name="Walton J.D."/>
            <person name="Blanchette R.A."/>
            <person name="Henrissat B."/>
            <person name="Martin F."/>
            <person name="Cullen D."/>
            <person name="Hibbett D.S."/>
            <person name="Grigoriev I.V."/>
        </authorList>
    </citation>
    <scope>NUCLEOTIDE SEQUENCE [LARGE SCALE GENOMIC DNA]</scope>
    <source>
        <strain evidence="2">FD-172 SS1</strain>
    </source>
</reference>
<gene>
    <name evidence="1" type="ORF">BOTBODRAFT_185017</name>
</gene>
<keyword evidence="2" id="KW-1185">Reference proteome</keyword>
<dbReference type="GO" id="GO:0005524">
    <property type="term" value="F:ATP binding"/>
    <property type="evidence" value="ECO:0007669"/>
    <property type="project" value="InterPro"/>
</dbReference>
<dbReference type="STRING" id="930990.A0A067MUL8"/>
<dbReference type="InterPro" id="IPR009080">
    <property type="entry name" value="tRNAsynth_Ia_anticodon-bd"/>
</dbReference>
<sequence>MVLNNFGDFVNRVLKFIPAKYDGVVPDINNVSDPVSTENNGDEHDPTFASEIDDLLKDYINAMESVKLRLSIQTVMAISARGNVYLQRSGLGNALFSGSP</sequence>
<dbReference type="AlphaFoldDB" id="A0A067MUL8"/>
<dbReference type="SUPFAM" id="SSF47323">
    <property type="entry name" value="Anticodon-binding domain of a subclass of class I aminoacyl-tRNA synthetases"/>
    <property type="match status" value="1"/>
</dbReference>
<dbReference type="GO" id="GO:0006431">
    <property type="term" value="P:methionyl-tRNA aminoacylation"/>
    <property type="evidence" value="ECO:0007669"/>
    <property type="project" value="TreeGrafter"/>
</dbReference>
<dbReference type="GO" id="GO:0005829">
    <property type="term" value="C:cytosol"/>
    <property type="evidence" value="ECO:0007669"/>
    <property type="project" value="TreeGrafter"/>
</dbReference>
<dbReference type="HOGENOM" id="CLU_2305619_0_0_1"/>
<dbReference type="OrthoDB" id="5844513at2759"/>
<accession>A0A067MUL8</accession>
<organism evidence="1 2">
    <name type="scientific">Botryobasidium botryosum (strain FD-172 SS1)</name>
    <dbReference type="NCBI Taxonomy" id="930990"/>
    <lineage>
        <taxon>Eukaryota</taxon>
        <taxon>Fungi</taxon>
        <taxon>Dikarya</taxon>
        <taxon>Basidiomycota</taxon>
        <taxon>Agaricomycotina</taxon>
        <taxon>Agaricomycetes</taxon>
        <taxon>Cantharellales</taxon>
        <taxon>Botryobasidiaceae</taxon>
        <taxon>Botryobasidium</taxon>
    </lineage>
</organism>
<dbReference type="Gene3D" id="1.10.730.10">
    <property type="entry name" value="Isoleucyl-tRNA Synthetase, Domain 1"/>
    <property type="match status" value="1"/>
</dbReference>
<name>A0A067MUL8_BOTB1</name>
<protein>
    <submittedName>
        <fullName evidence="1">Uncharacterized protein</fullName>
    </submittedName>
</protein>
<dbReference type="PANTHER" id="PTHR45765">
    <property type="entry name" value="METHIONINE--TRNA LIGASE"/>
    <property type="match status" value="1"/>
</dbReference>
<evidence type="ECO:0000313" key="1">
    <source>
        <dbReference type="EMBL" id="KDQ18370.1"/>
    </source>
</evidence>
<dbReference type="Proteomes" id="UP000027195">
    <property type="component" value="Unassembled WGS sequence"/>
</dbReference>
<dbReference type="InterPro" id="IPR023458">
    <property type="entry name" value="Met-tRNA_ligase_1"/>
</dbReference>
<dbReference type="GO" id="GO:0004825">
    <property type="term" value="F:methionine-tRNA ligase activity"/>
    <property type="evidence" value="ECO:0007669"/>
    <property type="project" value="InterPro"/>
</dbReference>
<dbReference type="GO" id="GO:0017101">
    <property type="term" value="C:aminoacyl-tRNA synthetase multienzyme complex"/>
    <property type="evidence" value="ECO:0007669"/>
    <property type="project" value="TreeGrafter"/>
</dbReference>
<dbReference type="InParanoid" id="A0A067MUL8"/>
<dbReference type="PANTHER" id="PTHR45765:SF1">
    <property type="entry name" value="METHIONINE--TRNA LIGASE, CYTOPLASMIC"/>
    <property type="match status" value="1"/>
</dbReference>